<feature type="domain" description="IclR-ED" evidence="5">
    <location>
        <begin position="66"/>
        <end position="248"/>
    </location>
</feature>
<dbReference type="GO" id="GO:0045892">
    <property type="term" value="P:negative regulation of DNA-templated transcription"/>
    <property type="evidence" value="ECO:0007669"/>
    <property type="project" value="TreeGrafter"/>
</dbReference>
<dbReference type="PROSITE" id="PS51077">
    <property type="entry name" value="HTH_ICLR"/>
    <property type="match status" value="1"/>
</dbReference>
<dbReference type="Pfam" id="PF09339">
    <property type="entry name" value="HTH_IclR"/>
    <property type="match status" value="1"/>
</dbReference>
<evidence type="ECO:0000313" key="6">
    <source>
        <dbReference type="EMBL" id="SNZ19257.1"/>
    </source>
</evidence>
<organism evidence="6 7">
    <name type="scientific">Cohaesibacter gelatinilyticus</name>
    <dbReference type="NCBI Taxonomy" id="372072"/>
    <lineage>
        <taxon>Bacteria</taxon>
        <taxon>Pseudomonadati</taxon>
        <taxon>Pseudomonadota</taxon>
        <taxon>Alphaproteobacteria</taxon>
        <taxon>Hyphomicrobiales</taxon>
        <taxon>Cohaesibacteraceae</taxon>
    </lineage>
</organism>
<evidence type="ECO:0000259" key="5">
    <source>
        <dbReference type="PROSITE" id="PS51078"/>
    </source>
</evidence>
<dbReference type="InterPro" id="IPR029016">
    <property type="entry name" value="GAF-like_dom_sf"/>
</dbReference>
<dbReference type="Proteomes" id="UP000219439">
    <property type="component" value="Unassembled WGS sequence"/>
</dbReference>
<dbReference type="EMBL" id="OBEL01000002">
    <property type="protein sequence ID" value="SNZ19257.1"/>
    <property type="molecule type" value="Genomic_DNA"/>
</dbReference>
<sequence>MSSNALAKALDVLEAFQNSSGALTVKDVAELNDETQSSVQRSIYTLETLGYLEREEAGKRYVPGRACLRPVYGYLRNNRFLETATPYLIDLSERFATRADLTVLEGTDIVYLSRIPSRDELLNLSPLGRRWPAIHTASGRAILAAMKDDERDEVLSASSFSKTTPHSLTTLESIVRAIEDIKKSGYSYQSEEVLLGAASVGAAIVGTNGEVQGAIILGGAVEAFQDIDQRHILGNAVKQAARAIGAYI</sequence>
<dbReference type="PANTHER" id="PTHR30136:SF24">
    <property type="entry name" value="HTH-TYPE TRANSCRIPTIONAL REPRESSOR ALLR"/>
    <property type="match status" value="1"/>
</dbReference>
<reference evidence="6 7" key="1">
    <citation type="submission" date="2017-09" db="EMBL/GenBank/DDBJ databases">
        <authorList>
            <person name="Ehlers B."/>
            <person name="Leendertz F.H."/>
        </authorList>
    </citation>
    <scope>NUCLEOTIDE SEQUENCE [LARGE SCALE GENOMIC DNA]</scope>
    <source>
        <strain evidence="6 7">DSM 18289</strain>
    </source>
</reference>
<dbReference type="RefSeq" id="WP_097153614.1">
    <property type="nucleotide sequence ID" value="NZ_OBEL01000002.1"/>
</dbReference>
<dbReference type="Pfam" id="PF01614">
    <property type="entry name" value="IclR_C"/>
    <property type="match status" value="1"/>
</dbReference>
<dbReference type="AlphaFoldDB" id="A0A285PDE7"/>
<dbReference type="InterPro" id="IPR036390">
    <property type="entry name" value="WH_DNA-bd_sf"/>
</dbReference>
<proteinExistence type="predicted"/>
<evidence type="ECO:0000256" key="1">
    <source>
        <dbReference type="ARBA" id="ARBA00023015"/>
    </source>
</evidence>
<dbReference type="PROSITE" id="PS51078">
    <property type="entry name" value="ICLR_ED"/>
    <property type="match status" value="1"/>
</dbReference>
<gene>
    <name evidence="6" type="ORF">SAMN06265368_2337</name>
</gene>
<keyword evidence="1" id="KW-0805">Transcription regulation</keyword>
<evidence type="ECO:0000313" key="7">
    <source>
        <dbReference type="Proteomes" id="UP000219439"/>
    </source>
</evidence>
<evidence type="ECO:0000259" key="4">
    <source>
        <dbReference type="PROSITE" id="PS51077"/>
    </source>
</evidence>
<dbReference type="SUPFAM" id="SSF55781">
    <property type="entry name" value="GAF domain-like"/>
    <property type="match status" value="1"/>
</dbReference>
<dbReference type="InterPro" id="IPR005471">
    <property type="entry name" value="Tscrpt_reg_IclR_N"/>
</dbReference>
<keyword evidence="2" id="KW-0238">DNA-binding</keyword>
<dbReference type="InterPro" id="IPR050707">
    <property type="entry name" value="HTH_MetabolicPath_Reg"/>
</dbReference>
<dbReference type="Gene3D" id="3.30.450.40">
    <property type="match status" value="1"/>
</dbReference>
<dbReference type="Gene3D" id="1.10.10.10">
    <property type="entry name" value="Winged helix-like DNA-binding domain superfamily/Winged helix DNA-binding domain"/>
    <property type="match status" value="1"/>
</dbReference>
<evidence type="ECO:0000256" key="2">
    <source>
        <dbReference type="ARBA" id="ARBA00023125"/>
    </source>
</evidence>
<name>A0A285PDE7_9HYPH</name>
<dbReference type="GO" id="GO:0003700">
    <property type="term" value="F:DNA-binding transcription factor activity"/>
    <property type="evidence" value="ECO:0007669"/>
    <property type="project" value="TreeGrafter"/>
</dbReference>
<evidence type="ECO:0000256" key="3">
    <source>
        <dbReference type="ARBA" id="ARBA00023163"/>
    </source>
</evidence>
<keyword evidence="3" id="KW-0804">Transcription</keyword>
<dbReference type="OrthoDB" id="6057486at2"/>
<dbReference type="SUPFAM" id="SSF46785">
    <property type="entry name" value="Winged helix' DNA-binding domain"/>
    <property type="match status" value="1"/>
</dbReference>
<dbReference type="GO" id="GO:0003677">
    <property type="term" value="F:DNA binding"/>
    <property type="evidence" value="ECO:0007669"/>
    <property type="project" value="UniProtKB-KW"/>
</dbReference>
<feature type="domain" description="HTH iclR-type" evidence="4">
    <location>
        <begin position="3"/>
        <end position="65"/>
    </location>
</feature>
<dbReference type="PANTHER" id="PTHR30136">
    <property type="entry name" value="HELIX-TURN-HELIX TRANSCRIPTIONAL REGULATOR, ICLR FAMILY"/>
    <property type="match status" value="1"/>
</dbReference>
<keyword evidence="7" id="KW-1185">Reference proteome</keyword>
<protein>
    <submittedName>
        <fullName evidence="6">Transcriptional regulator, IclR family</fullName>
    </submittedName>
</protein>
<dbReference type="InterPro" id="IPR014757">
    <property type="entry name" value="Tscrpt_reg_IclR_C"/>
</dbReference>
<dbReference type="SMART" id="SM00346">
    <property type="entry name" value="HTH_ICLR"/>
    <property type="match status" value="1"/>
</dbReference>
<accession>A0A285PDE7</accession>
<dbReference type="InterPro" id="IPR036388">
    <property type="entry name" value="WH-like_DNA-bd_sf"/>
</dbReference>